<reference evidence="4 5" key="1">
    <citation type="submission" date="2018-06" db="EMBL/GenBank/DDBJ databases">
        <authorList>
            <consortium name="Pathogen Informatics"/>
            <person name="Doyle S."/>
        </authorList>
    </citation>
    <scope>NUCLEOTIDE SEQUENCE [LARGE SCALE GENOMIC DNA]</scope>
    <source>
        <strain evidence="3 4">NCTC11685</strain>
        <strain evidence="2 5">NCTC11694</strain>
    </source>
</reference>
<evidence type="ECO:0000256" key="1">
    <source>
        <dbReference type="ARBA" id="ARBA00007059"/>
    </source>
</evidence>
<comment type="caution">
    <text evidence="3">The sequence shown here is derived from an EMBL/GenBank/DDBJ whole genome shotgun (WGS) entry which is preliminary data.</text>
</comment>
<dbReference type="EMBL" id="UGMS01000006">
    <property type="protein sequence ID" value="STW80582.1"/>
    <property type="molecule type" value="Genomic_DNA"/>
</dbReference>
<name>A0A7H4PQA9_9ENTR</name>
<comment type="similarity">
    <text evidence="1">Belongs to the UPF0401 family.</text>
</comment>
<evidence type="ECO:0000313" key="3">
    <source>
        <dbReference type="EMBL" id="STW80582.1"/>
    </source>
</evidence>
<dbReference type="Proteomes" id="UP000255050">
    <property type="component" value="Unassembled WGS sequence"/>
</dbReference>
<dbReference type="SUPFAM" id="SSF54786">
    <property type="entry name" value="YcfA/nrd intein domain"/>
    <property type="match status" value="1"/>
</dbReference>
<accession>A0A7H4PQA9</accession>
<evidence type="ECO:0000313" key="2">
    <source>
        <dbReference type="EMBL" id="STR42101.1"/>
    </source>
</evidence>
<dbReference type="RefSeq" id="WP_014837276.1">
    <property type="nucleotide sequence ID" value="NZ_CP023185.1"/>
</dbReference>
<organism evidence="3 4">
    <name type="scientific">Klebsiella michiganensis</name>
    <dbReference type="NCBI Taxonomy" id="1134687"/>
    <lineage>
        <taxon>Bacteria</taxon>
        <taxon>Pseudomonadati</taxon>
        <taxon>Pseudomonadota</taxon>
        <taxon>Gammaproteobacteria</taxon>
        <taxon>Enterobacterales</taxon>
        <taxon>Enterobacteriaceae</taxon>
        <taxon>Klebsiella/Raoultella group</taxon>
        <taxon>Klebsiella</taxon>
    </lineage>
</organism>
<dbReference type="Pfam" id="PF06006">
    <property type="entry name" value="DUF905"/>
    <property type="match status" value="1"/>
</dbReference>
<dbReference type="EMBL" id="UGJR01000002">
    <property type="protein sequence ID" value="STR42101.1"/>
    <property type="molecule type" value="Genomic_DNA"/>
</dbReference>
<evidence type="ECO:0000313" key="4">
    <source>
        <dbReference type="Proteomes" id="UP000254863"/>
    </source>
</evidence>
<dbReference type="InterPro" id="IPR009253">
    <property type="entry name" value="DUF905"/>
</dbReference>
<dbReference type="Gene3D" id="3.30.160.130">
    <property type="entry name" value="ykff protein like domains"/>
    <property type="match status" value="1"/>
</dbReference>
<dbReference type="InterPro" id="IPR038612">
    <property type="entry name" value="YkfF-like_sf"/>
</dbReference>
<dbReference type="AlphaFoldDB" id="A0A7H4PQA9"/>
<dbReference type="Proteomes" id="UP000254863">
    <property type="component" value="Unassembled WGS sequence"/>
</dbReference>
<gene>
    <name evidence="3" type="primary">ykfF</name>
    <name evidence="3" type="ORF">NCTC11685_07946</name>
    <name evidence="2" type="ORF">NCTC11694_03310</name>
</gene>
<protein>
    <submittedName>
        <fullName evidence="3">Bacterial protein of uncharacterized function (DUF905)</fullName>
    </submittedName>
</protein>
<sequence>MNTETHPQLPSGPFTREQASGIAAQYDNVAIEDDQGTHFRLVIRCEGVMVWRAWNFEPEAGVMLNSYIARYGIRRS</sequence>
<proteinExistence type="inferred from homology"/>
<evidence type="ECO:0000313" key="5">
    <source>
        <dbReference type="Proteomes" id="UP000255050"/>
    </source>
</evidence>